<sequence>MLYACVALPLVLRGHGQTLEQSPLADACFLQLQTNVSASETVEIVGHAFDLNSSANFATPARAHRLAKPLEPHAPRFIGSFLIFVACACAALWAAEICGISCASCACAESGRRAGQFAYLATSLLISVSHSLLLTVSLPLSAELGFSAAASGVLSSCPCLGGLLAQCLVIFARALLAQSFRGMRFGVALGLFLQAMAYVGFVLALWLPQVSNVSTTLVFALLVGFRSLGGFFGALANLSASWLAFEMTPSQELMDLQTANQACFGLGHCLGAVTSSLALVFLFHLSGMEQSSEIEAGAAPAMLFIALNVLLLAVVMLFVPRELEAGLQAECKKAAPEPSETLTLNESDQQVVFRTGVIYNIERSFSVGGIEVATTMISEVEFGFSPLTTGWIFGFIALASAVTNIMVAFSPAKIDSRSHMMLFQAGVGVLMSPFILDWWPWWSLYVADVLIMTLTNTANGIADGLVIMGVGPQGQGVSRQSYVNLKMLSMGAARLLAAPFVRGTVDTLGRNGYGVMQLLITLMGFCSIWKMHGIVSRKC</sequence>
<keyword evidence="3" id="KW-1185">Reference proteome</keyword>
<keyword evidence="1" id="KW-0812">Transmembrane</keyword>
<dbReference type="Gene3D" id="1.20.1250.20">
    <property type="entry name" value="MFS general substrate transporter like domains"/>
    <property type="match status" value="1"/>
</dbReference>
<reference evidence="2" key="1">
    <citation type="submission" date="2023-08" db="EMBL/GenBank/DDBJ databases">
        <authorList>
            <person name="Chen Y."/>
            <person name="Shah S."/>
            <person name="Dougan E. K."/>
            <person name="Thang M."/>
            <person name="Chan C."/>
        </authorList>
    </citation>
    <scope>NUCLEOTIDE SEQUENCE</scope>
</reference>
<dbReference type="SUPFAM" id="SSF103473">
    <property type="entry name" value="MFS general substrate transporter"/>
    <property type="match status" value="1"/>
</dbReference>
<comment type="caution">
    <text evidence="2">The sequence shown here is derived from an EMBL/GenBank/DDBJ whole genome shotgun (WGS) entry which is preliminary data.</text>
</comment>
<protein>
    <submittedName>
        <fullName evidence="2">Uncharacterized protein</fullName>
    </submittedName>
</protein>
<evidence type="ECO:0000313" key="2">
    <source>
        <dbReference type="EMBL" id="CAJ1383595.1"/>
    </source>
</evidence>
<keyword evidence="1" id="KW-0472">Membrane</keyword>
<feature type="transmembrane region" description="Helical" evidence="1">
    <location>
        <begin position="421"/>
        <end position="439"/>
    </location>
</feature>
<feature type="transmembrane region" description="Helical" evidence="1">
    <location>
        <begin position="266"/>
        <end position="285"/>
    </location>
</feature>
<accession>A0AA36MS29</accession>
<feature type="transmembrane region" description="Helical" evidence="1">
    <location>
        <begin position="219"/>
        <end position="245"/>
    </location>
</feature>
<evidence type="ECO:0000313" key="3">
    <source>
        <dbReference type="Proteomes" id="UP001178507"/>
    </source>
</evidence>
<dbReference type="Proteomes" id="UP001178507">
    <property type="component" value="Unassembled WGS sequence"/>
</dbReference>
<keyword evidence="1" id="KW-1133">Transmembrane helix</keyword>
<gene>
    <name evidence="2" type="ORF">EVOR1521_LOCUS10687</name>
</gene>
<name>A0AA36MS29_9DINO</name>
<feature type="transmembrane region" description="Helical" evidence="1">
    <location>
        <begin position="117"/>
        <end position="140"/>
    </location>
</feature>
<proteinExistence type="predicted"/>
<dbReference type="EMBL" id="CAUJNA010001030">
    <property type="protein sequence ID" value="CAJ1383595.1"/>
    <property type="molecule type" value="Genomic_DNA"/>
</dbReference>
<feature type="transmembrane region" description="Helical" evidence="1">
    <location>
        <begin position="390"/>
        <end position="409"/>
    </location>
</feature>
<feature type="transmembrane region" description="Helical" evidence="1">
    <location>
        <begin position="77"/>
        <end position="105"/>
    </location>
</feature>
<feature type="transmembrane region" description="Helical" evidence="1">
    <location>
        <begin position="445"/>
        <end position="470"/>
    </location>
</feature>
<dbReference type="AlphaFoldDB" id="A0AA36MS29"/>
<evidence type="ECO:0000256" key="1">
    <source>
        <dbReference type="SAM" id="Phobius"/>
    </source>
</evidence>
<dbReference type="InterPro" id="IPR036259">
    <property type="entry name" value="MFS_trans_sf"/>
</dbReference>
<feature type="transmembrane region" description="Helical" evidence="1">
    <location>
        <begin position="513"/>
        <end position="531"/>
    </location>
</feature>
<feature type="transmembrane region" description="Helical" evidence="1">
    <location>
        <begin position="188"/>
        <end position="207"/>
    </location>
</feature>
<feature type="transmembrane region" description="Helical" evidence="1">
    <location>
        <begin position="297"/>
        <end position="319"/>
    </location>
</feature>
<feature type="transmembrane region" description="Helical" evidence="1">
    <location>
        <begin position="152"/>
        <end position="176"/>
    </location>
</feature>
<organism evidence="2 3">
    <name type="scientific">Effrenium voratum</name>
    <dbReference type="NCBI Taxonomy" id="2562239"/>
    <lineage>
        <taxon>Eukaryota</taxon>
        <taxon>Sar</taxon>
        <taxon>Alveolata</taxon>
        <taxon>Dinophyceae</taxon>
        <taxon>Suessiales</taxon>
        <taxon>Symbiodiniaceae</taxon>
        <taxon>Effrenium</taxon>
    </lineage>
</organism>